<dbReference type="RefSeq" id="WP_030266779.1">
    <property type="nucleotide sequence ID" value="NZ_JBHEZZ010000023.1"/>
</dbReference>
<organism evidence="2 3">
    <name type="scientific">Streptacidiphilus cavernicola</name>
    <dbReference type="NCBI Taxonomy" id="3342716"/>
    <lineage>
        <taxon>Bacteria</taxon>
        <taxon>Bacillati</taxon>
        <taxon>Actinomycetota</taxon>
        <taxon>Actinomycetes</taxon>
        <taxon>Kitasatosporales</taxon>
        <taxon>Streptomycetaceae</taxon>
        <taxon>Streptacidiphilus</taxon>
    </lineage>
</organism>
<comment type="caution">
    <text evidence="2">The sequence shown here is derived from an EMBL/GenBank/DDBJ whole genome shotgun (WGS) entry which is preliminary data.</text>
</comment>
<protein>
    <submittedName>
        <fullName evidence="2">Uncharacterized protein</fullName>
    </submittedName>
</protein>
<keyword evidence="3" id="KW-1185">Reference proteome</keyword>
<evidence type="ECO:0000313" key="3">
    <source>
        <dbReference type="Proteomes" id="UP001592528"/>
    </source>
</evidence>
<gene>
    <name evidence="2" type="ORF">ACEZDJ_30790</name>
</gene>
<accession>A0ABV6UW31</accession>
<dbReference type="Proteomes" id="UP001592528">
    <property type="component" value="Unassembled WGS sequence"/>
</dbReference>
<feature type="transmembrane region" description="Helical" evidence="1">
    <location>
        <begin position="71"/>
        <end position="93"/>
    </location>
</feature>
<reference evidence="2 3" key="1">
    <citation type="submission" date="2024-09" db="EMBL/GenBank/DDBJ databases">
        <authorList>
            <person name="Lee S.D."/>
        </authorList>
    </citation>
    <scope>NUCLEOTIDE SEQUENCE [LARGE SCALE GENOMIC DNA]</scope>
    <source>
        <strain evidence="2 3">N1-5</strain>
    </source>
</reference>
<name>A0ABV6UW31_9ACTN</name>
<evidence type="ECO:0000313" key="2">
    <source>
        <dbReference type="EMBL" id="MFC1405685.1"/>
    </source>
</evidence>
<evidence type="ECO:0000256" key="1">
    <source>
        <dbReference type="SAM" id="Phobius"/>
    </source>
</evidence>
<keyword evidence="1" id="KW-0812">Transmembrane</keyword>
<dbReference type="EMBL" id="JBHEZZ010000023">
    <property type="protein sequence ID" value="MFC1405685.1"/>
    <property type="molecule type" value="Genomic_DNA"/>
</dbReference>
<feature type="transmembrane region" description="Helical" evidence="1">
    <location>
        <begin position="32"/>
        <end position="51"/>
    </location>
</feature>
<sequence length="109" mass="11731">MSQAYWWGQLIICLAIGAPLLRGALRTMPTGVRRAVAGAGLALVAAPYQVWGPKALRSSGSFVQYVTHESARALTWITFAFSVFGALLLFYGIAVTAAQRNHHAGQVTR</sequence>
<feature type="transmembrane region" description="Helical" evidence="1">
    <location>
        <begin position="6"/>
        <end position="25"/>
    </location>
</feature>
<keyword evidence="1" id="KW-0472">Membrane</keyword>
<proteinExistence type="predicted"/>
<keyword evidence="1" id="KW-1133">Transmembrane helix</keyword>